<gene>
    <name evidence="4" type="ORF">DNQ45_22945</name>
</gene>
<keyword evidence="2" id="KW-0326">Glycosidase</keyword>
<dbReference type="EMBL" id="QKWZ01000716">
    <property type="protein sequence ID" value="PZT64385.1"/>
    <property type="molecule type" value="Genomic_DNA"/>
</dbReference>
<feature type="domain" description="Glycoside hydrolase family 42 N-terminal" evidence="3">
    <location>
        <begin position="19"/>
        <end position="56"/>
    </location>
</feature>
<accession>A0A2W6P8P3</accession>
<feature type="non-terminal residue" evidence="4">
    <location>
        <position position="56"/>
    </location>
</feature>
<sequence>MNKFAPLHPKVNTLLHGADYNPEQWENDPDIIDKDIAMMQQAKCNVMSVGIFSWAK</sequence>
<dbReference type="GO" id="GO:0009341">
    <property type="term" value="C:beta-galactosidase complex"/>
    <property type="evidence" value="ECO:0007669"/>
    <property type="project" value="InterPro"/>
</dbReference>
<dbReference type="GO" id="GO:0005975">
    <property type="term" value="P:carbohydrate metabolic process"/>
    <property type="evidence" value="ECO:0007669"/>
    <property type="project" value="InterPro"/>
</dbReference>
<evidence type="ECO:0000313" key="5">
    <source>
        <dbReference type="Proteomes" id="UP000249482"/>
    </source>
</evidence>
<reference evidence="4 5" key="1">
    <citation type="submission" date="2018-06" db="EMBL/GenBank/DDBJ databases">
        <title>Draft genome sequence of mcr-1-harboring Escherichia coli isolated from wound infection of a hospitalized patient, in Bolivia.</title>
        <authorList>
            <person name="Munoz M.E."/>
            <person name="Moura Q."/>
            <person name="Ventura P.R.M."/>
            <person name="Bustos L.R."/>
            <person name="Ovando B.G."/>
            <person name="Terrazas D.I.V."/>
            <person name="Yarhui N.B."/>
            <person name="Cerdeira L."/>
            <person name="Lincopan N."/>
        </authorList>
    </citation>
    <scope>NUCLEOTIDE SEQUENCE [LARGE SCALE GENOMIC DNA]</scope>
    <source>
        <strain evidence="4 5">EcMLT</strain>
    </source>
</reference>
<organism evidence="4 5">
    <name type="scientific">Escherichia coli</name>
    <dbReference type="NCBI Taxonomy" id="562"/>
    <lineage>
        <taxon>Bacteria</taxon>
        <taxon>Pseudomonadati</taxon>
        <taxon>Pseudomonadota</taxon>
        <taxon>Gammaproteobacteria</taxon>
        <taxon>Enterobacterales</taxon>
        <taxon>Enterobacteriaceae</taxon>
        <taxon>Escherichia</taxon>
    </lineage>
</organism>
<dbReference type="InterPro" id="IPR013529">
    <property type="entry name" value="Glyco_hydro_42_N"/>
</dbReference>
<dbReference type="AlphaFoldDB" id="A0A2W6P8P3"/>
<evidence type="ECO:0000256" key="2">
    <source>
        <dbReference type="ARBA" id="ARBA00023295"/>
    </source>
</evidence>
<dbReference type="SUPFAM" id="SSF51445">
    <property type="entry name" value="(Trans)glycosidases"/>
    <property type="match status" value="1"/>
</dbReference>
<dbReference type="InterPro" id="IPR017853">
    <property type="entry name" value="GH"/>
</dbReference>
<protein>
    <recommendedName>
        <fullName evidence="3">Glycoside hydrolase family 42 N-terminal domain-containing protein</fullName>
    </recommendedName>
</protein>
<dbReference type="Proteomes" id="UP000249482">
    <property type="component" value="Unassembled WGS sequence"/>
</dbReference>
<evidence type="ECO:0000313" key="4">
    <source>
        <dbReference type="EMBL" id="PZT64385.1"/>
    </source>
</evidence>
<dbReference type="GO" id="GO:0004565">
    <property type="term" value="F:beta-galactosidase activity"/>
    <property type="evidence" value="ECO:0007669"/>
    <property type="project" value="InterPro"/>
</dbReference>
<dbReference type="Gene3D" id="3.20.20.80">
    <property type="entry name" value="Glycosidases"/>
    <property type="match status" value="1"/>
</dbReference>
<evidence type="ECO:0000259" key="3">
    <source>
        <dbReference type="Pfam" id="PF02449"/>
    </source>
</evidence>
<keyword evidence="1" id="KW-0378">Hydrolase</keyword>
<name>A0A2W6P8P3_ECOLX</name>
<evidence type="ECO:0000256" key="1">
    <source>
        <dbReference type="ARBA" id="ARBA00022801"/>
    </source>
</evidence>
<proteinExistence type="predicted"/>
<dbReference type="Pfam" id="PF02449">
    <property type="entry name" value="Glyco_hydro_42"/>
    <property type="match status" value="1"/>
</dbReference>
<comment type="caution">
    <text evidence="4">The sequence shown here is derived from an EMBL/GenBank/DDBJ whole genome shotgun (WGS) entry which is preliminary data.</text>
</comment>